<dbReference type="HOGENOM" id="CLU_031404_4_2_11"/>
<dbReference type="InterPro" id="IPR032466">
    <property type="entry name" value="Metal_Hydrolase"/>
</dbReference>
<dbReference type="RefSeq" id="WP_013865506.1">
    <property type="nucleotide sequence ID" value="NC_015635.1"/>
</dbReference>
<dbReference type="EMBL" id="AP012204">
    <property type="protein sequence ID" value="BAK37677.1"/>
    <property type="molecule type" value="Genomic_DNA"/>
</dbReference>
<dbReference type="PANTHER" id="PTHR10443:SF12">
    <property type="entry name" value="DIPEPTIDASE"/>
    <property type="match status" value="1"/>
</dbReference>
<organism evidence="1 2">
    <name type="scientific">Microlunatus phosphovorus (strain ATCC 700054 / DSM 10555 / JCM 9379 / NBRC 101784 / NCIMB 13414 / VKM Ac-1990 / NM-1)</name>
    <dbReference type="NCBI Taxonomy" id="1032480"/>
    <lineage>
        <taxon>Bacteria</taxon>
        <taxon>Bacillati</taxon>
        <taxon>Actinomycetota</taxon>
        <taxon>Actinomycetes</taxon>
        <taxon>Propionibacteriales</taxon>
        <taxon>Propionibacteriaceae</taxon>
        <taxon>Microlunatus</taxon>
    </lineage>
</organism>
<gene>
    <name evidence="1" type="ordered locus">MLP_46630</name>
</gene>
<dbReference type="Proteomes" id="UP000007947">
    <property type="component" value="Chromosome"/>
</dbReference>
<keyword evidence="1" id="KW-0224">Dipeptidase</keyword>
<dbReference type="STRING" id="1032480.MLP_46630"/>
<dbReference type="GO" id="GO:0006508">
    <property type="term" value="P:proteolysis"/>
    <property type="evidence" value="ECO:0007669"/>
    <property type="project" value="InterPro"/>
</dbReference>
<evidence type="ECO:0000313" key="2">
    <source>
        <dbReference type="Proteomes" id="UP000007947"/>
    </source>
</evidence>
<dbReference type="Pfam" id="PF01244">
    <property type="entry name" value="Peptidase_M19"/>
    <property type="match status" value="1"/>
</dbReference>
<dbReference type="GO" id="GO:0070573">
    <property type="term" value="F:metallodipeptidase activity"/>
    <property type="evidence" value="ECO:0007669"/>
    <property type="project" value="InterPro"/>
</dbReference>
<evidence type="ECO:0000313" key="1">
    <source>
        <dbReference type="EMBL" id="BAK37677.1"/>
    </source>
</evidence>
<name>F5XEC9_MICPN</name>
<dbReference type="PANTHER" id="PTHR10443">
    <property type="entry name" value="MICROSOMAL DIPEPTIDASE"/>
    <property type="match status" value="1"/>
</dbReference>
<dbReference type="InterPro" id="IPR008257">
    <property type="entry name" value="Pept_M19"/>
</dbReference>
<keyword evidence="1" id="KW-0378">Hydrolase</keyword>
<dbReference type="CDD" id="cd01301">
    <property type="entry name" value="rDP_like"/>
    <property type="match status" value="1"/>
</dbReference>
<dbReference type="eggNOG" id="COG2355">
    <property type="taxonomic scope" value="Bacteria"/>
</dbReference>
<proteinExistence type="predicted"/>
<dbReference type="OrthoDB" id="9804920at2"/>
<keyword evidence="1" id="KW-0645">Protease</keyword>
<sequence length="383" mass="41221">MDSMAIRPVVDGHNDLPWAMRAVRYDFAERDIAEPQHAMHTDLGRLRAGGVAGQFWSVYVPCSYRGADAVTATLEQIDAVHAMVGHYRHSLALVTTAEGLQLTVRDGGPIASLLGAEGGHSIDNSLGVLRCLYRLGVRYLTLTHNENTDWADSATDEPRHGGLTEFGREVVAEMNRLGMMVDLSHVSPDTMRDALAITAAPVIFSHSSARAVCDHPRNVPDDVLAQLSDNGGVCMVTFVPEFVSPAVRSWQVEVQEDARASGVDIRDLAAMEAFVQPYLGSRPIATLADVVAHCEYVREIAGVDHVGLGGDYDGVTSLPAGLEDVAGYPRLLDALAERGWSEGDLAKLGWQNVTRVLAETELVASELRDACGPSLATIDQLDG</sequence>
<accession>F5XEC9</accession>
<dbReference type="PROSITE" id="PS51365">
    <property type="entry name" value="RENAL_DIPEPTIDASE_2"/>
    <property type="match status" value="1"/>
</dbReference>
<dbReference type="SUPFAM" id="SSF51556">
    <property type="entry name" value="Metallo-dependent hydrolases"/>
    <property type="match status" value="1"/>
</dbReference>
<protein>
    <submittedName>
        <fullName evidence="1">Dipeptidase</fullName>
        <ecNumber evidence="1">3.4.13.-</ecNumber>
    </submittedName>
</protein>
<reference evidence="1 2" key="1">
    <citation type="submission" date="2011-05" db="EMBL/GenBank/DDBJ databases">
        <title>Whole genome sequence of Microlunatus phosphovorus NM-1.</title>
        <authorList>
            <person name="Hosoyama A."/>
            <person name="Sasaki K."/>
            <person name="Harada T."/>
            <person name="Igarashi R."/>
            <person name="Kawakoshi A."/>
            <person name="Sasagawa M."/>
            <person name="Fukada J."/>
            <person name="Nakamura S."/>
            <person name="Katano Y."/>
            <person name="Hanada S."/>
            <person name="Kamagata Y."/>
            <person name="Nakamura N."/>
            <person name="Yamazaki S."/>
            <person name="Fujita N."/>
        </authorList>
    </citation>
    <scope>NUCLEOTIDE SEQUENCE [LARGE SCALE GENOMIC DNA]</scope>
    <source>
        <strain evidence="2">ATCC 700054 / DSM 10555 / JCM 9379 / NBRC 101784 / NCIMB 13414 / VKM Ac-1990 / NM-1</strain>
    </source>
</reference>
<dbReference type="Gene3D" id="3.20.20.140">
    <property type="entry name" value="Metal-dependent hydrolases"/>
    <property type="match status" value="1"/>
</dbReference>
<dbReference type="AlphaFoldDB" id="F5XEC9"/>
<dbReference type="EC" id="3.4.13.-" evidence="1"/>
<keyword evidence="2" id="KW-1185">Reference proteome</keyword>
<dbReference type="KEGG" id="mph:MLP_46630"/>